<sequence>MGRLKRSRTDLSTGRNLEIYLTALIALAVGVLGVFSVDNAQVLLIDPQGTVPEEAARRSTIPGRSEVFEHRVSTCCAIWSARATSRCGSCRSCRRSGWWSWMPAMATG</sequence>
<dbReference type="AlphaFoldDB" id="A0A4R4WSS2"/>
<name>A0A4R4WSS2_9ACTN</name>
<keyword evidence="1" id="KW-1133">Transmembrane helix</keyword>
<comment type="caution">
    <text evidence="2">The sequence shown here is derived from an EMBL/GenBank/DDBJ whole genome shotgun (WGS) entry which is preliminary data.</text>
</comment>
<evidence type="ECO:0000313" key="2">
    <source>
        <dbReference type="EMBL" id="TDD20640.1"/>
    </source>
</evidence>
<reference evidence="2 3" key="1">
    <citation type="submission" date="2019-03" db="EMBL/GenBank/DDBJ databases">
        <title>Draft genome sequences of novel Actinobacteria.</title>
        <authorList>
            <person name="Sahin N."/>
            <person name="Ay H."/>
            <person name="Saygin H."/>
        </authorList>
    </citation>
    <scope>NUCLEOTIDE SEQUENCE [LARGE SCALE GENOMIC DNA]</scope>
    <source>
        <strain evidence="2 3">KC712</strain>
    </source>
</reference>
<dbReference type="EMBL" id="SMKP01000043">
    <property type="protein sequence ID" value="TDD20640.1"/>
    <property type="molecule type" value="Genomic_DNA"/>
</dbReference>
<feature type="transmembrane region" description="Helical" evidence="1">
    <location>
        <begin position="20"/>
        <end position="37"/>
    </location>
</feature>
<organism evidence="2 3">
    <name type="scientific">Nonomuraea diastatica</name>
    <dbReference type="NCBI Taxonomy" id="1848329"/>
    <lineage>
        <taxon>Bacteria</taxon>
        <taxon>Bacillati</taxon>
        <taxon>Actinomycetota</taxon>
        <taxon>Actinomycetes</taxon>
        <taxon>Streptosporangiales</taxon>
        <taxon>Streptosporangiaceae</taxon>
        <taxon>Nonomuraea</taxon>
    </lineage>
</organism>
<accession>A0A4R4WSS2</accession>
<keyword evidence="1" id="KW-0812">Transmembrane</keyword>
<protein>
    <submittedName>
        <fullName evidence="2">Uncharacterized protein</fullName>
    </submittedName>
</protein>
<evidence type="ECO:0000313" key="3">
    <source>
        <dbReference type="Proteomes" id="UP000294543"/>
    </source>
</evidence>
<proteinExistence type="predicted"/>
<dbReference type="OrthoDB" id="8438314at2"/>
<keyword evidence="1" id="KW-0472">Membrane</keyword>
<evidence type="ECO:0000256" key="1">
    <source>
        <dbReference type="SAM" id="Phobius"/>
    </source>
</evidence>
<gene>
    <name evidence="2" type="ORF">E1294_17245</name>
</gene>
<dbReference type="Proteomes" id="UP000294543">
    <property type="component" value="Unassembled WGS sequence"/>
</dbReference>
<keyword evidence="3" id="KW-1185">Reference proteome</keyword>
<dbReference type="RefSeq" id="WP_132509541.1">
    <property type="nucleotide sequence ID" value="NZ_SMKP01000043.1"/>
</dbReference>